<feature type="domain" description="PurM-like C-terminal" evidence="14">
    <location>
        <begin position="436"/>
        <end position="592"/>
    </location>
</feature>
<feature type="domain" description="FGAR-AT PurM N-terminal-like" evidence="17">
    <location>
        <begin position="656"/>
        <end position="813"/>
    </location>
</feature>
<keyword evidence="19" id="KW-1185">Reference proteome</keyword>
<evidence type="ECO:0000256" key="8">
    <source>
        <dbReference type="ARBA" id="ARBA00022840"/>
    </source>
</evidence>
<dbReference type="PANTHER" id="PTHR10099">
    <property type="entry name" value="PHOSPHORIBOSYLFORMYLGLYCINAMIDINE SYNTHASE"/>
    <property type="match status" value="1"/>
</dbReference>
<dbReference type="GO" id="GO:0005524">
    <property type="term" value="F:ATP binding"/>
    <property type="evidence" value="ECO:0007669"/>
    <property type="project" value="UniProtKB-UniRule"/>
</dbReference>
<dbReference type="InterPro" id="IPR055181">
    <property type="entry name" value="FGAR-AT_PurM_N-like"/>
</dbReference>
<sequence>MTLHLTQFEGGNALSSFRAQQLLTDLVAIHPKITGVSARFVHLVATEGAVAPALQERLSALLTYGDPYTGNAEGLAFIVTPRLGTISPWASKATDIARNCGLNVFRVERMTEYRVDMKSGLLGGKPELSPQQTAQIAALLHDRMTESVFATRAEAEQLFTTLAAQPMEFVDVLGGGRAALETANKQWGLALAEDEIEYLVNAFNDLKRNPTDVELMMFAQANSEHCRHKIFNAKFTIDGVEQEKSLFGMIRNTEACSPQHTVVAYADNASIMEGHEVERFVAKFDAKADAVSAPSYQKQAATNHVLMKVETHNHPTAISPFPGASTGNGGEIRDEGATGRGSKPKAGLTGFTVSKLWGSEVGKPEHIASPLQIMIEGPLGGAAFNNEFGRPNLTGYFREYEQQVGDITRGYHKPIMIAGGLGVIDSELTKKIEFPAGTLLIQLGGPGMRIGMGGGAASSMASGTNAAELDFDSVQRGNPEIERRAQEVINHCWQQGAENPILAIHDVGAGGISNAFPELTNDAGRGARFDLRAVKLEESGLSPKEIWSNESQERYVLAIAPESLEQFTAFCERERCPFAVIGTATEERQLVLEDTAVESGDQKFPVDMPMNVLLGKPPKVHKDVTSVERELPAMDLTGVPLEKAVIEVLAHPTVASKRFLITIGDRAVGGLTHRDQMVGPWQVPVADVAVTLADYKGFKGEAMAMGERTPLAAIDAPASGRMAVAEAITNMLAAPIELSKVKMSANWMAACGEAGEDAALYATVKAVGMELCPALNISIPVGKDSLSMRTQWSENGQTKKVTSPVSLIITGFASIDDVRTTLTPQLDAEVEDSTLVLIDLGRGKMRMGGSIIGQVLNQSGNEVPDLDEPKDLIAMVDAVNALRAKGLILAYHDKGDGGLLATAAEMAFAGHVGVALNVDMLITEGDGISDSRMDSGEGKNWGKQVSGRREDLTLRALFNEELGAVLQIRTEDRAEVLQVLREHGLIQCSHVIGKTRPASSPVDAGKGELQVWRDANKVFGATLSDLHQVWDAVSWKITQQRDNPVCADSEHAVAGEPADPGMHVHLTFDPKENVAAPFINVAAKPRVAVLREQGVNSHVEMAYAFTEAGFDAVDVHMSDLQSGRAQLKDFAGVVACGGFSYGDTLGAGIGWARSITFNDRLSEQFQAFFGRSDTFGLGVCNGCQMFAELADIIPGAQDWPRFTQNQSNRFEARLSMVEVLESPSLFLQGMAGSRLPIAVAHGEGYANFQFRGNAEQVVKAMRYVDNHGQPTEQYPFNPNGSAGGLTAVTTADGRFTAMMPHPERVFRNVQMSWTSGDKSEFSPWMRVWRNARKWLG</sequence>
<gene>
    <name evidence="12" type="primary">purL</name>
    <name evidence="18" type="ORF">P608_18720</name>
</gene>
<evidence type="ECO:0000256" key="3">
    <source>
        <dbReference type="ARBA" id="ARBA00022490"/>
    </source>
</evidence>
<comment type="subunit">
    <text evidence="12">Monomer.</text>
</comment>
<dbReference type="HAMAP" id="MF_00419">
    <property type="entry name" value="PurL_1"/>
    <property type="match status" value="1"/>
</dbReference>
<comment type="subcellular location">
    <subcellularLocation>
        <location evidence="12">Cytoplasm</location>
    </subcellularLocation>
</comment>
<dbReference type="InterPro" id="IPR029062">
    <property type="entry name" value="Class_I_gatase-like"/>
</dbReference>
<dbReference type="Proteomes" id="UP000029549">
    <property type="component" value="Unassembled WGS sequence"/>
</dbReference>
<dbReference type="InterPro" id="IPR040707">
    <property type="entry name" value="FGAR-AT_N"/>
</dbReference>
<comment type="pathway">
    <text evidence="1 12">Purine metabolism; IMP biosynthesis via de novo pathway; 5-amino-1-(5-phospho-D-ribosyl)imidazole from N(2)-formyl-N(1)-(5-phospho-D-ribosyl)glycinamide: step 1/2.</text>
</comment>
<dbReference type="RefSeq" id="WP_034394096.1">
    <property type="nucleotide sequence ID" value="NZ_AWTM01000117.1"/>
</dbReference>
<feature type="domain" description="Phosphoribosylformylglycinamidine synthase linker" evidence="15">
    <location>
        <begin position="180"/>
        <end position="229"/>
    </location>
</feature>
<feature type="region of interest" description="Disordered" evidence="13">
    <location>
        <begin position="314"/>
        <end position="345"/>
    </location>
</feature>
<dbReference type="Pfam" id="PF13507">
    <property type="entry name" value="GATase_5"/>
    <property type="match status" value="1"/>
</dbReference>
<dbReference type="SUPFAM" id="SSF109736">
    <property type="entry name" value="FGAM synthase PurL, linker domain"/>
    <property type="match status" value="1"/>
</dbReference>
<keyword evidence="7 12" id="KW-0658">Purine biosynthesis</keyword>
<dbReference type="EC" id="6.3.5.3" evidence="12"/>
<organism evidence="18 19">
    <name type="scientific">Comamonas thiooxydans</name>
    <dbReference type="NCBI Taxonomy" id="363952"/>
    <lineage>
        <taxon>Bacteria</taxon>
        <taxon>Pseudomonadati</taxon>
        <taxon>Pseudomonadota</taxon>
        <taxon>Betaproteobacteria</taxon>
        <taxon>Burkholderiales</taxon>
        <taxon>Comamonadaceae</taxon>
        <taxon>Comamonas</taxon>
    </lineage>
</organism>
<dbReference type="SUPFAM" id="SSF52317">
    <property type="entry name" value="Class I glutamine amidotransferase-like"/>
    <property type="match status" value="1"/>
</dbReference>
<evidence type="ECO:0000256" key="9">
    <source>
        <dbReference type="ARBA" id="ARBA00022842"/>
    </source>
</evidence>
<keyword evidence="3 12" id="KW-0963">Cytoplasm</keyword>
<evidence type="ECO:0000256" key="7">
    <source>
        <dbReference type="ARBA" id="ARBA00022755"/>
    </source>
</evidence>
<evidence type="ECO:0000256" key="4">
    <source>
        <dbReference type="ARBA" id="ARBA00022598"/>
    </source>
</evidence>
<dbReference type="FunFam" id="1.10.8.750:FF:000002">
    <property type="entry name" value="Phosphoribosylformylglycinamidine synthase"/>
    <property type="match status" value="1"/>
</dbReference>
<feature type="binding site" evidence="12">
    <location>
        <position position="686"/>
    </location>
    <ligand>
        <name>ATP</name>
        <dbReference type="ChEBI" id="CHEBI:30616"/>
    </ligand>
</feature>
<keyword evidence="6 12" id="KW-0547">Nucleotide-binding</keyword>
<dbReference type="GO" id="GO:0046872">
    <property type="term" value="F:metal ion binding"/>
    <property type="evidence" value="ECO:0007669"/>
    <property type="project" value="UniProtKB-KW"/>
</dbReference>
<dbReference type="InterPro" id="IPR036604">
    <property type="entry name" value="PurS-like_sf"/>
</dbReference>
<dbReference type="FunFam" id="3.90.650.10:FF:000024">
    <property type="entry name" value="Phosphoribosylformylglycinamidine synthase"/>
    <property type="match status" value="1"/>
</dbReference>
<evidence type="ECO:0000259" key="14">
    <source>
        <dbReference type="Pfam" id="PF02769"/>
    </source>
</evidence>
<dbReference type="Gene3D" id="3.90.650.10">
    <property type="entry name" value="PurM-like C-terminal domain"/>
    <property type="match status" value="2"/>
</dbReference>
<evidence type="ECO:0000256" key="2">
    <source>
        <dbReference type="ARBA" id="ARBA00008608"/>
    </source>
</evidence>
<dbReference type="SUPFAM" id="SSF56042">
    <property type="entry name" value="PurM C-terminal domain-like"/>
    <property type="match status" value="2"/>
</dbReference>
<keyword evidence="10 12" id="KW-0315">Glutamine amidotransferase</keyword>
<dbReference type="PANTHER" id="PTHR10099:SF1">
    <property type="entry name" value="PHOSPHORIBOSYLFORMYLGLYCINAMIDINE SYNTHASE"/>
    <property type="match status" value="1"/>
</dbReference>
<dbReference type="UniPathway" id="UPA00074">
    <property type="reaction ID" value="UER00128"/>
</dbReference>
<dbReference type="InterPro" id="IPR036921">
    <property type="entry name" value="PurM-like_N_sf"/>
</dbReference>
<evidence type="ECO:0000313" key="18">
    <source>
        <dbReference type="EMBL" id="KGH08179.1"/>
    </source>
</evidence>
<dbReference type="GO" id="GO:0005737">
    <property type="term" value="C:cytoplasm"/>
    <property type="evidence" value="ECO:0007669"/>
    <property type="project" value="UniProtKB-SubCell"/>
</dbReference>
<dbReference type="SMART" id="SM01211">
    <property type="entry name" value="GATase_5"/>
    <property type="match status" value="1"/>
</dbReference>
<comment type="similarity">
    <text evidence="2 12">In the N-terminal section; belongs to the FGAMS family.</text>
</comment>
<feature type="binding site" evidence="12">
    <location>
        <begin position="394"/>
        <end position="396"/>
    </location>
    <ligand>
        <name>ATP</name>
        <dbReference type="ChEBI" id="CHEBI:30616"/>
    </ligand>
</feature>
<proteinExistence type="inferred from homology"/>
<evidence type="ECO:0000256" key="5">
    <source>
        <dbReference type="ARBA" id="ARBA00022723"/>
    </source>
</evidence>
<feature type="active site" evidence="12">
    <location>
        <position position="1301"/>
    </location>
</feature>
<dbReference type="SUPFAM" id="SSF82697">
    <property type="entry name" value="PurS-like"/>
    <property type="match status" value="1"/>
</dbReference>
<dbReference type="NCBIfam" id="NF003672">
    <property type="entry name" value="PRK05297.1"/>
    <property type="match status" value="1"/>
</dbReference>
<evidence type="ECO:0000256" key="1">
    <source>
        <dbReference type="ARBA" id="ARBA00004920"/>
    </source>
</evidence>
<dbReference type="Pfam" id="PF18072">
    <property type="entry name" value="FGAR-AT_linker"/>
    <property type="match status" value="1"/>
</dbReference>
<comment type="caution">
    <text evidence="12">Lacks conserved residue(s) required for the propagation of feature annotation.</text>
</comment>
<dbReference type="CDD" id="cd02203">
    <property type="entry name" value="PurL_repeat1"/>
    <property type="match status" value="1"/>
</dbReference>
<dbReference type="Pfam" id="PF18076">
    <property type="entry name" value="FGAR-AT_N"/>
    <property type="match status" value="1"/>
</dbReference>
<comment type="catalytic activity">
    <reaction evidence="11 12">
        <text>N(2)-formyl-N(1)-(5-phospho-beta-D-ribosyl)glycinamide + L-glutamine + ATP + H2O = 2-formamido-N(1)-(5-O-phospho-beta-D-ribosyl)acetamidine + L-glutamate + ADP + phosphate + H(+)</text>
        <dbReference type="Rhea" id="RHEA:17129"/>
        <dbReference type="ChEBI" id="CHEBI:15377"/>
        <dbReference type="ChEBI" id="CHEBI:15378"/>
        <dbReference type="ChEBI" id="CHEBI:29985"/>
        <dbReference type="ChEBI" id="CHEBI:30616"/>
        <dbReference type="ChEBI" id="CHEBI:43474"/>
        <dbReference type="ChEBI" id="CHEBI:58359"/>
        <dbReference type="ChEBI" id="CHEBI:147286"/>
        <dbReference type="ChEBI" id="CHEBI:147287"/>
        <dbReference type="ChEBI" id="CHEBI:456216"/>
        <dbReference type="EC" id="6.3.5.3"/>
    </reaction>
</comment>
<feature type="active site" evidence="12">
    <location>
        <position position="1303"/>
    </location>
</feature>
<evidence type="ECO:0000256" key="10">
    <source>
        <dbReference type="ARBA" id="ARBA00022962"/>
    </source>
</evidence>
<dbReference type="NCBIfam" id="TIGR01735">
    <property type="entry name" value="FGAM_synt"/>
    <property type="match status" value="1"/>
</dbReference>
<feature type="binding site" evidence="12">
    <location>
        <position position="893"/>
    </location>
    <ligand>
        <name>Mg(2+)</name>
        <dbReference type="ChEBI" id="CHEBI:18420"/>
    </ligand>
</feature>
<evidence type="ECO:0000256" key="11">
    <source>
        <dbReference type="ARBA" id="ARBA00052585"/>
    </source>
</evidence>
<keyword evidence="5 12" id="KW-0479">Metal-binding</keyword>
<dbReference type="Gene3D" id="1.10.8.750">
    <property type="entry name" value="Phosphoribosylformylglycinamidine synthase, linker domain"/>
    <property type="match status" value="1"/>
</dbReference>
<accession>A0A0E3BTY2</accession>
<dbReference type="GO" id="GO:0006189">
    <property type="term" value="P:'de novo' IMP biosynthetic process"/>
    <property type="evidence" value="ECO:0007669"/>
    <property type="project" value="UniProtKB-UniRule"/>
</dbReference>
<dbReference type="FunFam" id="3.40.50.880:FF:000008">
    <property type="entry name" value="Phosphoribosylformylglycinamidine synthase"/>
    <property type="match status" value="1"/>
</dbReference>
<dbReference type="Gene3D" id="3.30.1330.10">
    <property type="entry name" value="PurM-like, N-terminal domain"/>
    <property type="match status" value="2"/>
</dbReference>
<dbReference type="InterPro" id="IPR010918">
    <property type="entry name" value="PurM-like_C_dom"/>
</dbReference>
<dbReference type="FunFam" id="3.30.1330.10:FF:000005">
    <property type="entry name" value="Phosphoribosylformylglycinamidine synthase"/>
    <property type="match status" value="1"/>
</dbReference>
<feature type="binding site" evidence="12">
    <location>
        <position position="687"/>
    </location>
    <ligand>
        <name>Mg(2+)</name>
        <dbReference type="ChEBI" id="CHEBI:18420"/>
    </ligand>
</feature>
<dbReference type="CDD" id="cd01740">
    <property type="entry name" value="GATase1_FGAR_AT"/>
    <property type="match status" value="1"/>
</dbReference>
<dbReference type="InterPro" id="IPR036676">
    <property type="entry name" value="PurM-like_C_sf"/>
</dbReference>
<evidence type="ECO:0000256" key="12">
    <source>
        <dbReference type="HAMAP-Rule" id="MF_00419"/>
    </source>
</evidence>
<evidence type="ECO:0000259" key="16">
    <source>
        <dbReference type="Pfam" id="PF18076"/>
    </source>
</evidence>
<name>A0A0E3BTY2_9BURK</name>
<keyword evidence="8 12" id="KW-0067">ATP-binding</keyword>
<evidence type="ECO:0000256" key="13">
    <source>
        <dbReference type="SAM" id="MobiDB-lite"/>
    </source>
</evidence>
<dbReference type="GO" id="GO:0004642">
    <property type="term" value="F:phosphoribosylformylglycinamidine synthase activity"/>
    <property type="evidence" value="ECO:0007669"/>
    <property type="project" value="UniProtKB-UniRule"/>
</dbReference>
<feature type="binding site" evidence="12">
    <location>
        <position position="726"/>
    </location>
    <ligand>
        <name>Mg(2+)</name>
        <dbReference type="ChEBI" id="CHEBI:18420"/>
    </ligand>
</feature>
<evidence type="ECO:0000259" key="17">
    <source>
        <dbReference type="Pfam" id="PF22689"/>
    </source>
</evidence>
<dbReference type="InterPro" id="IPR041609">
    <property type="entry name" value="PurL_linker"/>
</dbReference>
<dbReference type="Gene3D" id="3.40.50.880">
    <property type="match status" value="1"/>
</dbReference>
<dbReference type="EMBL" id="AWTP01000126">
    <property type="protein sequence ID" value="KGH08179.1"/>
    <property type="molecule type" value="Genomic_DNA"/>
</dbReference>
<dbReference type="CDD" id="cd02204">
    <property type="entry name" value="PurL_repeat2"/>
    <property type="match status" value="1"/>
</dbReference>
<dbReference type="Pfam" id="PF02769">
    <property type="entry name" value="AIRS_C"/>
    <property type="match status" value="2"/>
</dbReference>
<keyword evidence="9 12" id="KW-0460">Magnesium</keyword>
<keyword evidence="4 12" id="KW-0436">Ligase</keyword>
<comment type="caution">
    <text evidence="18">The sequence shown here is derived from an EMBL/GenBank/DDBJ whole genome shotgun (WGS) entry which is preliminary data.</text>
</comment>
<feature type="binding site" evidence="12">
    <location>
        <position position="730"/>
    </location>
    <ligand>
        <name>Mg(2+)</name>
        <dbReference type="ChEBI" id="CHEBI:18420"/>
    </ligand>
</feature>
<dbReference type="Pfam" id="PF22689">
    <property type="entry name" value="FGAR-AT_PurM_N-like"/>
    <property type="match status" value="1"/>
</dbReference>
<protein>
    <recommendedName>
        <fullName evidence="12">Phosphoribosylformylglycinamidine synthase</fullName>
        <shortName evidence="12">FGAM synthase</shortName>
        <shortName evidence="12">FGAMS</shortName>
        <ecNumber evidence="12">6.3.5.3</ecNumber>
    </recommendedName>
    <alternativeName>
        <fullName evidence="12">Formylglycinamide ribonucleotide amidotransferase</fullName>
        <shortName evidence="12">FGAR amidotransferase</shortName>
        <shortName evidence="12">FGAR-AT</shortName>
    </alternativeName>
</protein>
<reference evidence="18 19" key="1">
    <citation type="submission" date="2013-09" db="EMBL/GenBank/DDBJ databases">
        <title>High correlation between genotypes and phenotypes of environmental bacteria Comamonas testosteroni strains.</title>
        <authorList>
            <person name="Liu L."/>
            <person name="Zhu W."/>
            <person name="Xia X."/>
            <person name="Xu B."/>
            <person name="Luo M."/>
            <person name="Wang G."/>
        </authorList>
    </citation>
    <scope>NUCLEOTIDE SEQUENCE [LARGE SCALE GENOMIC DNA]</scope>
    <source>
        <strain evidence="18 19">DF2</strain>
    </source>
</reference>
<feature type="active site" description="Nucleophile" evidence="12">
    <location>
        <position position="1180"/>
    </location>
</feature>
<evidence type="ECO:0000313" key="19">
    <source>
        <dbReference type="Proteomes" id="UP000029549"/>
    </source>
</evidence>
<feature type="domain" description="Phosphoribosylformylglycinamidine synthase N-terminal" evidence="16">
    <location>
        <begin position="39"/>
        <end position="159"/>
    </location>
</feature>
<dbReference type="PROSITE" id="PS51273">
    <property type="entry name" value="GATASE_TYPE_1"/>
    <property type="match status" value="1"/>
</dbReference>
<dbReference type="InterPro" id="IPR010073">
    <property type="entry name" value="PurL_large"/>
</dbReference>
<dbReference type="SUPFAM" id="SSF55326">
    <property type="entry name" value="PurM N-terminal domain-like"/>
    <property type="match status" value="2"/>
</dbReference>
<comment type="function">
    <text evidence="12">Phosphoribosylformylglycinamidine synthase involved in the purines biosynthetic pathway. Catalyzes the ATP-dependent conversion of formylglycinamide ribonucleotide (FGAR) and glutamine to yield formylglycinamidine ribonucleotide (FGAM) and glutamate.</text>
</comment>
<evidence type="ECO:0000259" key="15">
    <source>
        <dbReference type="Pfam" id="PF18072"/>
    </source>
</evidence>
<feature type="domain" description="PurM-like C-terminal" evidence="14">
    <location>
        <begin position="854"/>
        <end position="996"/>
    </location>
</feature>
<evidence type="ECO:0000256" key="6">
    <source>
        <dbReference type="ARBA" id="ARBA00022741"/>
    </source>
</evidence>